<dbReference type="Proteomes" id="UP000886998">
    <property type="component" value="Unassembled WGS sequence"/>
</dbReference>
<dbReference type="AlphaFoldDB" id="A0A8X6Y0P9"/>
<evidence type="ECO:0000256" key="1">
    <source>
        <dbReference type="SAM" id="Phobius"/>
    </source>
</evidence>
<evidence type="ECO:0000313" key="2">
    <source>
        <dbReference type="EMBL" id="GFY62068.1"/>
    </source>
</evidence>
<keyword evidence="1" id="KW-1133">Transmembrane helix</keyword>
<dbReference type="EMBL" id="BMAV01014057">
    <property type="protein sequence ID" value="GFY62068.1"/>
    <property type="molecule type" value="Genomic_DNA"/>
</dbReference>
<comment type="caution">
    <text evidence="2">The sequence shown here is derived from an EMBL/GenBank/DDBJ whole genome shotgun (WGS) entry which is preliminary data.</text>
</comment>
<reference evidence="2" key="1">
    <citation type="submission" date="2020-08" db="EMBL/GenBank/DDBJ databases">
        <title>Multicomponent nature underlies the extraordinary mechanical properties of spider dragline silk.</title>
        <authorList>
            <person name="Kono N."/>
            <person name="Nakamura H."/>
            <person name="Mori M."/>
            <person name="Yoshida Y."/>
            <person name="Ohtoshi R."/>
            <person name="Malay A.D."/>
            <person name="Moran D.A.P."/>
            <person name="Tomita M."/>
            <person name="Numata K."/>
            <person name="Arakawa K."/>
        </authorList>
    </citation>
    <scope>NUCLEOTIDE SEQUENCE</scope>
</reference>
<feature type="transmembrane region" description="Helical" evidence="1">
    <location>
        <begin position="39"/>
        <end position="60"/>
    </location>
</feature>
<accession>A0A8X6Y0P9</accession>
<proteinExistence type="predicted"/>
<protein>
    <submittedName>
        <fullName evidence="2">Uncharacterized protein</fullName>
    </submittedName>
</protein>
<organism evidence="2 3">
    <name type="scientific">Trichonephila inaurata madagascariensis</name>
    <dbReference type="NCBI Taxonomy" id="2747483"/>
    <lineage>
        <taxon>Eukaryota</taxon>
        <taxon>Metazoa</taxon>
        <taxon>Ecdysozoa</taxon>
        <taxon>Arthropoda</taxon>
        <taxon>Chelicerata</taxon>
        <taxon>Arachnida</taxon>
        <taxon>Araneae</taxon>
        <taxon>Araneomorphae</taxon>
        <taxon>Entelegynae</taxon>
        <taxon>Araneoidea</taxon>
        <taxon>Nephilidae</taxon>
        <taxon>Trichonephila</taxon>
        <taxon>Trichonephila inaurata</taxon>
    </lineage>
</organism>
<keyword evidence="3" id="KW-1185">Reference proteome</keyword>
<evidence type="ECO:0000313" key="3">
    <source>
        <dbReference type="Proteomes" id="UP000886998"/>
    </source>
</evidence>
<gene>
    <name evidence="2" type="primary">NCL1_35218</name>
    <name evidence="2" type="ORF">TNIN_292351</name>
</gene>
<keyword evidence="1" id="KW-0812">Transmembrane</keyword>
<name>A0A8X6Y0P9_9ARAC</name>
<keyword evidence="1" id="KW-0472">Membrane</keyword>
<sequence length="114" mass="12812">MNAHIVAKPIFDDDDGLNIWDNSTKTIIVPDLYNGKFSFFLVGMPFILGLVSGFILHWLYTDMLKYFMTHLEENQSMSDAVINLPFIDMILDLFAPPPDYASVMSGESSGDTLV</sequence>